<name>A0A4U6QEL8_9ACTN</name>
<organism evidence="2 3">
    <name type="scientific">Nakamurella flava</name>
    <dbReference type="NCBI Taxonomy" id="2576308"/>
    <lineage>
        <taxon>Bacteria</taxon>
        <taxon>Bacillati</taxon>
        <taxon>Actinomycetota</taxon>
        <taxon>Actinomycetes</taxon>
        <taxon>Nakamurellales</taxon>
        <taxon>Nakamurellaceae</taxon>
        <taxon>Nakamurella</taxon>
    </lineage>
</organism>
<dbReference type="EMBL" id="SZZH01000003">
    <property type="protein sequence ID" value="TKV58432.1"/>
    <property type="molecule type" value="Genomic_DNA"/>
</dbReference>
<evidence type="ECO:0000313" key="3">
    <source>
        <dbReference type="Proteomes" id="UP000306985"/>
    </source>
</evidence>
<dbReference type="Proteomes" id="UP000306985">
    <property type="component" value="Unassembled WGS sequence"/>
</dbReference>
<evidence type="ECO:0000313" key="2">
    <source>
        <dbReference type="EMBL" id="TKV58432.1"/>
    </source>
</evidence>
<feature type="compositionally biased region" description="Basic and acidic residues" evidence="1">
    <location>
        <begin position="62"/>
        <end position="72"/>
    </location>
</feature>
<comment type="caution">
    <text evidence="2">The sequence shown here is derived from an EMBL/GenBank/DDBJ whole genome shotgun (WGS) entry which is preliminary data.</text>
</comment>
<accession>A0A4U6QEL8</accession>
<keyword evidence="3" id="KW-1185">Reference proteome</keyword>
<sequence>MAAIVTATGGAPAFAGTTPTQNCDLDTSAHRGACIYYDNEISQFTTPGPAATGFFDLTLDQHDVNHGTDSDGGHTAAPEDPAAHGGQGFQSIVSDGVWTGLETHVSYSPAGGPFSGIDQVGWHVDIPQQGDNTYEPKGSTYLFDTQTVPYEDRDGDHAIVTNRLSDRPLSIGIANSVTGLTLTQVGTETTGGMLMDPAGRTPGATLTSGTTNYFAGYRSGSDDATLQITYVVLPPPAGTDPTAPQSIYAGFQVHLDAVVNSTDPGAQNSTCSVTSATSLAALNCSVVQGGSNDGQSQVTVSITKP</sequence>
<evidence type="ECO:0000256" key="1">
    <source>
        <dbReference type="SAM" id="MobiDB-lite"/>
    </source>
</evidence>
<gene>
    <name evidence="2" type="ORF">FDO65_12750</name>
</gene>
<proteinExistence type="predicted"/>
<protein>
    <submittedName>
        <fullName evidence="2">Uncharacterized protein</fullName>
    </submittedName>
</protein>
<reference evidence="2 3" key="1">
    <citation type="submission" date="2019-05" db="EMBL/GenBank/DDBJ databases">
        <title>Nakamurella sp. N5BH11, whole genome shotgun sequence.</title>
        <authorList>
            <person name="Tuo L."/>
        </authorList>
    </citation>
    <scope>NUCLEOTIDE SEQUENCE [LARGE SCALE GENOMIC DNA]</scope>
    <source>
        <strain evidence="2 3">N5BH11</strain>
    </source>
</reference>
<dbReference type="RefSeq" id="WP_137450095.1">
    <property type="nucleotide sequence ID" value="NZ_SZZH01000003.1"/>
</dbReference>
<dbReference type="AlphaFoldDB" id="A0A4U6QEL8"/>
<feature type="region of interest" description="Disordered" evidence="1">
    <location>
        <begin position="62"/>
        <end position="89"/>
    </location>
</feature>